<accession>A0A1Y2AEP2</accession>
<feature type="compositionally biased region" description="Polar residues" evidence="1">
    <location>
        <begin position="69"/>
        <end position="80"/>
    </location>
</feature>
<gene>
    <name evidence="2" type="ORF">LY90DRAFT_633457</name>
</gene>
<dbReference type="EMBL" id="MCOG01000281">
    <property type="protein sequence ID" value="ORY20737.1"/>
    <property type="molecule type" value="Genomic_DNA"/>
</dbReference>
<proteinExistence type="predicted"/>
<feature type="region of interest" description="Disordered" evidence="1">
    <location>
        <begin position="41"/>
        <end position="84"/>
    </location>
</feature>
<dbReference type="Proteomes" id="UP000193920">
    <property type="component" value="Unassembled WGS sequence"/>
</dbReference>
<name>A0A1Y2AEP2_9FUNG</name>
<evidence type="ECO:0000313" key="3">
    <source>
        <dbReference type="Proteomes" id="UP000193920"/>
    </source>
</evidence>
<dbReference type="AlphaFoldDB" id="A0A1Y2AEP2"/>
<evidence type="ECO:0000256" key="1">
    <source>
        <dbReference type="SAM" id="MobiDB-lite"/>
    </source>
</evidence>
<organism evidence="2 3">
    <name type="scientific">Neocallimastix californiae</name>
    <dbReference type="NCBI Taxonomy" id="1754190"/>
    <lineage>
        <taxon>Eukaryota</taxon>
        <taxon>Fungi</taxon>
        <taxon>Fungi incertae sedis</taxon>
        <taxon>Chytridiomycota</taxon>
        <taxon>Chytridiomycota incertae sedis</taxon>
        <taxon>Neocallimastigomycetes</taxon>
        <taxon>Neocallimastigales</taxon>
        <taxon>Neocallimastigaceae</taxon>
        <taxon>Neocallimastix</taxon>
    </lineage>
</organism>
<reference evidence="2 3" key="1">
    <citation type="submission" date="2016-08" db="EMBL/GenBank/DDBJ databases">
        <title>A Parts List for Fungal Cellulosomes Revealed by Comparative Genomics.</title>
        <authorList>
            <consortium name="DOE Joint Genome Institute"/>
            <person name="Haitjema C.H."/>
            <person name="Gilmore S.P."/>
            <person name="Henske J.K."/>
            <person name="Solomon K.V."/>
            <person name="De Groot R."/>
            <person name="Kuo A."/>
            <person name="Mondo S.J."/>
            <person name="Salamov A.A."/>
            <person name="Labutti K."/>
            <person name="Zhao Z."/>
            <person name="Chiniquy J."/>
            <person name="Barry K."/>
            <person name="Brewer H.M."/>
            <person name="Purvine S.O."/>
            <person name="Wright A.T."/>
            <person name="Boxma B."/>
            <person name="Van Alen T."/>
            <person name="Hackstein J.H."/>
            <person name="Baker S.E."/>
            <person name="Grigoriev I.V."/>
            <person name="O'Malley M.A."/>
        </authorList>
    </citation>
    <scope>NUCLEOTIDE SEQUENCE [LARGE SCALE GENOMIC DNA]</scope>
    <source>
        <strain evidence="2 3">G1</strain>
    </source>
</reference>
<comment type="caution">
    <text evidence="2">The sequence shown here is derived from an EMBL/GenBank/DDBJ whole genome shotgun (WGS) entry which is preliminary data.</text>
</comment>
<sequence length="242" mass="28281">MIFVYINNKIETINSQSIETVISTIEISSSTPIPTETESTIFTSTTENDEPSIISSPKPTETIDENDESSITSSPKPTETINEDEDEDLNEYELKIKLDNTEEFKNTLNDLKNKYPEYFKNYKNLSDYVCDHQCFLNKLALVKLANDIKSFIDEYKYLLNEWQLYKYERINFLVSHDGLPLDEACYYSVPVQPFNYDKNFDGFFFIFAYSNDEIMKKVQKQFAKNIESCTKVEKIEMEGIEF</sequence>
<dbReference type="OrthoDB" id="10471147at2759"/>
<evidence type="ECO:0000313" key="2">
    <source>
        <dbReference type="EMBL" id="ORY20737.1"/>
    </source>
</evidence>
<protein>
    <submittedName>
        <fullName evidence="2">Uncharacterized protein</fullName>
    </submittedName>
</protein>
<keyword evidence="3" id="KW-1185">Reference proteome</keyword>